<reference evidence="6 7" key="1">
    <citation type="submission" date="2022-01" db="EMBL/GenBank/DDBJ databases">
        <title>Novel bile acid biosynthetic pathways are enriched in the microbiome of centenarians.</title>
        <authorList>
            <person name="Sato Y."/>
            <person name="Atarashi K."/>
            <person name="Plichta R.D."/>
            <person name="Arai Y."/>
            <person name="Sasajima S."/>
            <person name="Kearney M.S."/>
            <person name="Suda W."/>
            <person name="Takeshita K."/>
            <person name="Sasaki T."/>
            <person name="Okamoto S."/>
            <person name="Skelly N.A."/>
            <person name="Okamura Y."/>
            <person name="Vlamakis H."/>
            <person name="Li Y."/>
            <person name="Tanoue T."/>
            <person name="Takei H."/>
            <person name="Nittono H."/>
            <person name="Narushima S."/>
            <person name="Irie J."/>
            <person name="Itoh H."/>
            <person name="Moriya K."/>
            <person name="Sugiura Y."/>
            <person name="Suematsu M."/>
            <person name="Moritoki N."/>
            <person name="Shibata S."/>
            <person name="Littman R.D."/>
            <person name="Fischbach A.M."/>
            <person name="Uwamino Y."/>
            <person name="Inoue T."/>
            <person name="Honda A."/>
            <person name="Hattori M."/>
            <person name="Murai T."/>
            <person name="Xavier J.R."/>
            <person name="Hirose N."/>
            <person name="Honda K."/>
        </authorList>
    </citation>
    <scope>NUCLEOTIDE SEQUENCE [LARGE SCALE GENOMIC DNA]</scope>
    <source>
        <strain evidence="6 7">CE91-St30</strain>
    </source>
</reference>
<name>A0ABM7WHK2_9ACTN</name>
<feature type="domain" description="FAD-dependent oxidoreductase 2 FAD-binding" evidence="5">
    <location>
        <begin position="73"/>
        <end position="559"/>
    </location>
</feature>
<proteinExistence type="predicted"/>
<dbReference type="SUPFAM" id="SSF51905">
    <property type="entry name" value="FAD/NAD(P)-binding domain"/>
    <property type="match status" value="1"/>
</dbReference>
<evidence type="ECO:0000256" key="4">
    <source>
        <dbReference type="ARBA" id="ARBA00023002"/>
    </source>
</evidence>
<dbReference type="EMBL" id="AP025564">
    <property type="protein sequence ID" value="BDE95747.1"/>
    <property type="molecule type" value="Genomic_DNA"/>
</dbReference>
<dbReference type="PANTHER" id="PTHR43400:SF7">
    <property type="entry name" value="FAD-DEPENDENT OXIDOREDUCTASE 2 FAD BINDING DOMAIN-CONTAINING PROTEIN"/>
    <property type="match status" value="1"/>
</dbReference>
<dbReference type="PRINTS" id="PR00411">
    <property type="entry name" value="PNDRDTASEI"/>
</dbReference>
<evidence type="ECO:0000256" key="3">
    <source>
        <dbReference type="ARBA" id="ARBA00022827"/>
    </source>
</evidence>
<accession>A0ABM7WHK2</accession>
<keyword evidence="7" id="KW-1185">Reference proteome</keyword>
<comment type="cofactor">
    <cofactor evidence="1">
        <name>FAD</name>
        <dbReference type="ChEBI" id="CHEBI:57692"/>
    </cofactor>
</comment>
<evidence type="ECO:0000313" key="6">
    <source>
        <dbReference type="EMBL" id="BDE95747.1"/>
    </source>
</evidence>
<dbReference type="Pfam" id="PF00890">
    <property type="entry name" value="FAD_binding_2"/>
    <property type="match status" value="1"/>
</dbReference>
<dbReference type="NCBIfam" id="TIGR01409">
    <property type="entry name" value="TAT_signal_seq"/>
    <property type="match status" value="1"/>
</dbReference>
<dbReference type="PANTHER" id="PTHR43400">
    <property type="entry name" value="FUMARATE REDUCTASE"/>
    <property type="match status" value="1"/>
</dbReference>
<evidence type="ECO:0000256" key="1">
    <source>
        <dbReference type="ARBA" id="ARBA00001974"/>
    </source>
</evidence>
<dbReference type="InterPro" id="IPR027477">
    <property type="entry name" value="Succ_DH/fumarate_Rdtase_cat_sf"/>
</dbReference>
<dbReference type="InterPro" id="IPR036188">
    <property type="entry name" value="FAD/NAD-bd_sf"/>
</dbReference>
<evidence type="ECO:0000259" key="5">
    <source>
        <dbReference type="Pfam" id="PF00890"/>
    </source>
</evidence>
<dbReference type="PROSITE" id="PS51318">
    <property type="entry name" value="TAT"/>
    <property type="match status" value="1"/>
</dbReference>
<dbReference type="InterPro" id="IPR019546">
    <property type="entry name" value="TAT_signal_bac_arc"/>
</dbReference>
<keyword evidence="2" id="KW-0285">Flavoprotein</keyword>
<evidence type="ECO:0000313" key="7">
    <source>
        <dbReference type="Proteomes" id="UP001320544"/>
    </source>
</evidence>
<keyword evidence="4" id="KW-0560">Oxidoreductase</keyword>
<dbReference type="Gene3D" id="3.50.50.60">
    <property type="entry name" value="FAD/NAD(P)-binding domain"/>
    <property type="match status" value="1"/>
</dbReference>
<dbReference type="RefSeq" id="WP_244412018.1">
    <property type="nucleotide sequence ID" value="NZ_AP025564.1"/>
</dbReference>
<dbReference type="InterPro" id="IPR003953">
    <property type="entry name" value="FAD-dep_OxRdtase_2_FAD-bd"/>
</dbReference>
<gene>
    <name evidence="6" type="ORF">CE91St30_10800</name>
</gene>
<sequence length="600" mass="63642">MELDRRSFLKGAALLGGAGALAGIAGCAPAADKVSGNKNAEAGDSSERAAFEAAAAPIEPAEPPSSWDEEAQVVVVGSGAGGMNASIRLAQAGYRVLMLERSEETGGNSKHSSVFSNIGGHRQAEDLQWAYPSYPYDVDNIVEYFMDCQQMTGDPDLLRAMATEGPKCIDWMNEKAGAKWVPMNPSPAGAGLLEWEGMSTPTNGINVNLIPFQELEKTAVGAGVEIRTGCTVDTLVFDGTAVLGVKVTEQKEEKFIRADRAVVLTAGGMEMNRAMMAKHAATCLHGIANIATPPNGTGECIRMGQGVGADLSGYDSTGAFDGGVWWRDYSEFDTMMDSHINKDGNQALRQPWLRINRDGQRVPFISTSATSYPYSTDAAPSSAGLCDTAAIEMNQPGGKTYCCFDSKFDQLVTDNFFGQIICRKAKIVADDDPYIDRVPEWLRDWHTGFQQMVDAGAIAKCDTIEELEEALGLEGGVLADAVAQWNKACAAGEDYAASYKYPPEWMIAIDEPPFYGAKLGGHVFGSKTGLRVTPSMQVVNTSGQVIPGLYAGWHTAGGSSGEGNPSGKPLTGMYADLGLAFVGGYMVAGGIMGEDGKVDA</sequence>
<dbReference type="Gene3D" id="3.90.700.10">
    <property type="entry name" value="Succinate dehydrogenase/fumarate reductase flavoprotein, catalytic domain"/>
    <property type="match status" value="1"/>
</dbReference>
<keyword evidence="3" id="KW-0274">FAD</keyword>
<evidence type="ECO:0000256" key="2">
    <source>
        <dbReference type="ARBA" id="ARBA00022630"/>
    </source>
</evidence>
<organism evidence="6 7">
    <name type="scientific">Raoultibacter timonensis</name>
    <dbReference type="NCBI Taxonomy" id="1907662"/>
    <lineage>
        <taxon>Bacteria</taxon>
        <taxon>Bacillati</taxon>
        <taxon>Actinomycetota</taxon>
        <taxon>Coriobacteriia</taxon>
        <taxon>Eggerthellales</taxon>
        <taxon>Eggerthellaceae</taxon>
        <taxon>Raoultibacter</taxon>
    </lineage>
</organism>
<protein>
    <submittedName>
        <fullName evidence="6">FAD-binding dehydrogenase</fullName>
    </submittedName>
</protein>
<dbReference type="Pfam" id="PF10518">
    <property type="entry name" value="TAT_signal"/>
    <property type="match status" value="1"/>
</dbReference>
<dbReference type="InterPro" id="IPR006311">
    <property type="entry name" value="TAT_signal"/>
</dbReference>
<dbReference type="SUPFAM" id="SSF56425">
    <property type="entry name" value="Succinate dehydrogenase/fumarate reductase flavoprotein, catalytic domain"/>
    <property type="match status" value="1"/>
</dbReference>
<dbReference type="PROSITE" id="PS51257">
    <property type="entry name" value="PROKAR_LIPOPROTEIN"/>
    <property type="match status" value="1"/>
</dbReference>
<dbReference type="InterPro" id="IPR050315">
    <property type="entry name" value="FAD-oxidoreductase_2"/>
</dbReference>
<dbReference type="Proteomes" id="UP001320544">
    <property type="component" value="Chromosome"/>
</dbReference>